<comment type="caution">
    <text evidence="2">The sequence shown here is derived from an EMBL/GenBank/DDBJ whole genome shotgun (WGS) entry which is preliminary data.</text>
</comment>
<evidence type="ECO:0000313" key="3">
    <source>
        <dbReference type="Proteomes" id="UP001174694"/>
    </source>
</evidence>
<protein>
    <submittedName>
        <fullName evidence="2">Uncharacterized protein</fullName>
    </submittedName>
</protein>
<dbReference type="PANTHER" id="PTHR39475">
    <property type="entry name" value="CONIDIATION-SPECIFIC PROTEIN 6"/>
    <property type="match status" value="1"/>
</dbReference>
<evidence type="ECO:0000313" key="2">
    <source>
        <dbReference type="EMBL" id="KAJ9155385.1"/>
    </source>
</evidence>
<accession>A0AA38S351</accession>
<organism evidence="2 3">
    <name type="scientific">Pleurostoma richardsiae</name>
    <dbReference type="NCBI Taxonomy" id="41990"/>
    <lineage>
        <taxon>Eukaryota</taxon>
        <taxon>Fungi</taxon>
        <taxon>Dikarya</taxon>
        <taxon>Ascomycota</taxon>
        <taxon>Pezizomycotina</taxon>
        <taxon>Sordariomycetes</taxon>
        <taxon>Sordariomycetidae</taxon>
        <taxon>Calosphaeriales</taxon>
        <taxon>Pleurostomataceae</taxon>
        <taxon>Pleurostoma</taxon>
    </lineage>
</organism>
<feature type="compositionally biased region" description="Gly residues" evidence="1">
    <location>
        <begin position="1"/>
        <end position="11"/>
    </location>
</feature>
<feature type="compositionally biased region" description="Basic and acidic residues" evidence="1">
    <location>
        <begin position="41"/>
        <end position="63"/>
    </location>
</feature>
<proteinExistence type="predicted"/>
<dbReference type="PANTHER" id="PTHR39475:SF1">
    <property type="entry name" value="CONIDIATION-SPECIFIC PROTEIN 6"/>
    <property type="match status" value="1"/>
</dbReference>
<dbReference type="AlphaFoldDB" id="A0AA38S351"/>
<dbReference type="EMBL" id="JANBVO010000003">
    <property type="protein sequence ID" value="KAJ9155385.1"/>
    <property type="molecule type" value="Genomic_DNA"/>
</dbReference>
<gene>
    <name evidence="2" type="ORF">NKR23_g1802</name>
</gene>
<dbReference type="Proteomes" id="UP001174694">
    <property type="component" value="Unassembled WGS sequence"/>
</dbReference>
<evidence type="ECO:0000256" key="1">
    <source>
        <dbReference type="SAM" id="MobiDB-lite"/>
    </source>
</evidence>
<feature type="compositionally biased region" description="Basic and acidic residues" evidence="1">
    <location>
        <begin position="16"/>
        <end position="25"/>
    </location>
</feature>
<feature type="compositionally biased region" description="Basic and acidic residues" evidence="1">
    <location>
        <begin position="101"/>
        <end position="112"/>
    </location>
</feature>
<sequence length="112" mass="12663">MSGYSNVGGRGVYEAGDQRNVKDADMQTADRYNEGNTHAHSNLDSKDERTIANRLAAEERREDPPEDQEQQWQKRDPTLPAKMHGNQPSRGAQVDAELQADDERRLREKGAK</sequence>
<reference evidence="2" key="1">
    <citation type="submission" date="2022-07" db="EMBL/GenBank/DDBJ databases">
        <title>Fungi with potential for degradation of polypropylene.</title>
        <authorList>
            <person name="Gostincar C."/>
        </authorList>
    </citation>
    <scope>NUCLEOTIDE SEQUENCE</scope>
    <source>
        <strain evidence="2">EXF-13308</strain>
    </source>
</reference>
<name>A0AA38S351_9PEZI</name>
<keyword evidence="3" id="KW-1185">Reference proteome</keyword>
<feature type="region of interest" description="Disordered" evidence="1">
    <location>
        <begin position="1"/>
        <end position="112"/>
    </location>
</feature>